<dbReference type="Proteomes" id="UP001383192">
    <property type="component" value="Unassembled WGS sequence"/>
</dbReference>
<gene>
    <name evidence="14" type="ORF">VNI00_009912</name>
</gene>
<evidence type="ECO:0000313" key="14">
    <source>
        <dbReference type="EMBL" id="KAK7040107.1"/>
    </source>
</evidence>
<dbReference type="AlphaFoldDB" id="A0AAW0CQQ8"/>
<proteinExistence type="inferred from homology"/>
<keyword evidence="9" id="KW-0560">Oxidoreductase</keyword>
<keyword evidence="10 13" id="KW-0408">Iron</keyword>
<organism evidence="14 15">
    <name type="scientific">Paramarasmius palmivorus</name>
    <dbReference type="NCBI Taxonomy" id="297713"/>
    <lineage>
        <taxon>Eukaryota</taxon>
        <taxon>Fungi</taxon>
        <taxon>Dikarya</taxon>
        <taxon>Basidiomycota</taxon>
        <taxon>Agaricomycotina</taxon>
        <taxon>Agaricomycetes</taxon>
        <taxon>Agaricomycetidae</taxon>
        <taxon>Agaricales</taxon>
        <taxon>Marasmiineae</taxon>
        <taxon>Marasmiaceae</taxon>
        <taxon>Paramarasmius</taxon>
    </lineage>
</organism>
<accession>A0AAW0CQQ8</accession>
<keyword evidence="7 13" id="KW-0479">Metal-binding</keyword>
<comment type="subcellular location">
    <subcellularLocation>
        <location evidence="2">Membrane</location>
    </subcellularLocation>
</comment>
<dbReference type="CDD" id="cd11069">
    <property type="entry name" value="CYP_FUM15-like"/>
    <property type="match status" value="1"/>
</dbReference>
<keyword evidence="11" id="KW-0503">Monooxygenase</keyword>
<evidence type="ECO:0000256" key="4">
    <source>
        <dbReference type="ARBA" id="ARBA00010617"/>
    </source>
</evidence>
<evidence type="ECO:0000313" key="15">
    <source>
        <dbReference type="Proteomes" id="UP001383192"/>
    </source>
</evidence>
<keyword evidence="15" id="KW-1185">Reference proteome</keyword>
<dbReference type="InterPro" id="IPR002401">
    <property type="entry name" value="Cyt_P450_E_grp-I"/>
</dbReference>
<evidence type="ECO:0000256" key="9">
    <source>
        <dbReference type="ARBA" id="ARBA00023002"/>
    </source>
</evidence>
<dbReference type="InterPro" id="IPR036396">
    <property type="entry name" value="Cyt_P450_sf"/>
</dbReference>
<evidence type="ECO:0000256" key="2">
    <source>
        <dbReference type="ARBA" id="ARBA00004370"/>
    </source>
</evidence>
<keyword evidence="12" id="KW-0472">Membrane</keyword>
<evidence type="ECO:0000256" key="10">
    <source>
        <dbReference type="ARBA" id="ARBA00023004"/>
    </source>
</evidence>
<feature type="binding site" description="axial binding residue" evidence="13">
    <location>
        <position position="442"/>
    </location>
    <ligand>
        <name>heme</name>
        <dbReference type="ChEBI" id="CHEBI:30413"/>
    </ligand>
    <ligandPart>
        <name>Fe</name>
        <dbReference type="ChEBI" id="CHEBI:18248"/>
    </ligandPart>
</feature>
<evidence type="ECO:0008006" key="16">
    <source>
        <dbReference type="Google" id="ProtNLM"/>
    </source>
</evidence>
<comment type="cofactor">
    <cofactor evidence="1 13">
        <name>heme</name>
        <dbReference type="ChEBI" id="CHEBI:30413"/>
    </cofactor>
</comment>
<keyword evidence="5 13" id="KW-0349">Heme</keyword>
<dbReference type="GO" id="GO:0020037">
    <property type="term" value="F:heme binding"/>
    <property type="evidence" value="ECO:0007669"/>
    <property type="project" value="InterPro"/>
</dbReference>
<evidence type="ECO:0000256" key="12">
    <source>
        <dbReference type="ARBA" id="ARBA00023136"/>
    </source>
</evidence>
<dbReference type="SUPFAM" id="SSF48264">
    <property type="entry name" value="Cytochrome P450"/>
    <property type="match status" value="1"/>
</dbReference>
<evidence type="ECO:0000256" key="13">
    <source>
        <dbReference type="PIRSR" id="PIRSR602401-1"/>
    </source>
</evidence>
<dbReference type="EMBL" id="JAYKXP010000038">
    <property type="protein sequence ID" value="KAK7040107.1"/>
    <property type="molecule type" value="Genomic_DNA"/>
</dbReference>
<dbReference type="InterPro" id="IPR001128">
    <property type="entry name" value="Cyt_P450"/>
</dbReference>
<dbReference type="PANTHER" id="PTHR24305:SF166">
    <property type="entry name" value="CYTOCHROME P450 12A4, MITOCHONDRIAL-RELATED"/>
    <property type="match status" value="1"/>
</dbReference>
<name>A0AAW0CQQ8_9AGAR</name>
<dbReference type="Pfam" id="PF00067">
    <property type="entry name" value="p450"/>
    <property type="match status" value="1"/>
</dbReference>
<protein>
    <recommendedName>
        <fullName evidence="16">Cytochrome P450</fullName>
    </recommendedName>
</protein>
<keyword evidence="6" id="KW-0812">Transmembrane</keyword>
<evidence type="ECO:0000256" key="11">
    <source>
        <dbReference type="ARBA" id="ARBA00023033"/>
    </source>
</evidence>
<dbReference type="PANTHER" id="PTHR24305">
    <property type="entry name" value="CYTOCHROME P450"/>
    <property type="match status" value="1"/>
</dbReference>
<dbReference type="PRINTS" id="PR00463">
    <property type="entry name" value="EP450I"/>
</dbReference>
<evidence type="ECO:0000256" key="6">
    <source>
        <dbReference type="ARBA" id="ARBA00022692"/>
    </source>
</evidence>
<evidence type="ECO:0000256" key="1">
    <source>
        <dbReference type="ARBA" id="ARBA00001971"/>
    </source>
</evidence>
<dbReference type="PRINTS" id="PR00385">
    <property type="entry name" value="P450"/>
</dbReference>
<sequence length="508" mass="56418">MARNLEELLQPQAGETDFRWQSLYGGIARYRGTFGDERLFVADPKAVQHVLHAPNYRWERTLEMRQRTALLVGPGVTAVAGHDHRRQRRVMQPSFGAPASRELVPVFSSAAVALTNAMKDIIVQSDSGSKVFNIPKYVSRATLDAIGHAGFDYHFGAMEDANNRLAAAYNNLFTDLFALPTKATLVSMALPTLLPFKLVEFMLNHSTNDRAKRVQMVKEISTDVARQLLREKAGNISQGKGNKDVMSLLVKANLSENEKSKLSDDELLAQMTTIFAAGHETTANSISWTLLELSRHPEMQNRLREEIFAKKRELAAKGDTTGNFVAEDFDTLPYLNAVLKESLRYHSVAPQIQRMANVDDVIPLSEPILTSDGQYISEVPVRKGQKVLISVNGYNRNKNVFGEDAHEFNPDRWLNNSIGTKPGSSVGVYANLATFAGGQRSCIGWRFAVLEMQAFLVELISNFEFSTTPECSRIRREAAGVMIPTLEGEVEKGVQCPLLVKCIAADEN</sequence>
<keyword evidence="8" id="KW-1133">Transmembrane helix</keyword>
<dbReference type="GO" id="GO:0016020">
    <property type="term" value="C:membrane"/>
    <property type="evidence" value="ECO:0007669"/>
    <property type="project" value="UniProtKB-SubCell"/>
</dbReference>
<dbReference type="GO" id="GO:0005506">
    <property type="term" value="F:iron ion binding"/>
    <property type="evidence" value="ECO:0007669"/>
    <property type="project" value="InterPro"/>
</dbReference>
<evidence type="ECO:0000256" key="8">
    <source>
        <dbReference type="ARBA" id="ARBA00022989"/>
    </source>
</evidence>
<comment type="pathway">
    <text evidence="3">Secondary metabolite biosynthesis; terpenoid biosynthesis.</text>
</comment>
<dbReference type="InterPro" id="IPR050121">
    <property type="entry name" value="Cytochrome_P450_monoxygenase"/>
</dbReference>
<evidence type="ECO:0000256" key="7">
    <source>
        <dbReference type="ARBA" id="ARBA00022723"/>
    </source>
</evidence>
<reference evidence="14 15" key="1">
    <citation type="submission" date="2024-01" db="EMBL/GenBank/DDBJ databases">
        <title>A draft genome for a cacao thread blight-causing isolate of Paramarasmius palmivorus.</title>
        <authorList>
            <person name="Baruah I.K."/>
            <person name="Bukari Y."/>
            <person name="Amoako-Attah I."/>
            <person name="Meinhardt L.W."/>
            <person name="Bailey B.A."/>
            <person name="Cohen S.P."/>
        </authorList>
    </citation>
    <scope>NUCLEOTIDE SEQUENCE [LARGE SCALE GENOMIC DNA]</scope>
    <source>
        <strain evidence="14 15">GH-12</strain>
    </source>
</reference>
<dbReference type="Gene3D" id="1.10.630.10">
    <property type="entry name" value="Cytochrome P450"/>
    <property type="match status" value="1"/>
</dbReference>
<comment type="similarity">
    <text evidence="4">Belongs to the cytochrome P450 family.</text>
</comment>
<evidence type="ECO:0000256" key="3">
    <source>
        <dbReference type="ARBA" id="ARBA00004721"/>
    </source>
</evidence>
<comment type="caution">
    <text evidence="14">The sequence shown here is derived from an EMBL/GenBank/DDBJ whole genome shotgun (WGS) entry which is preliminary data.</text>
</comment>
<dbReference type="GO" id="GO:0016705">
    <property type="term" value="F:oxidoreductase activity, acting on paired donors, with incorporation or reduction of molecular oxygen"/>
    <property type="evidence" value="ECO:0007669"/>
    <property type="project" value="InterPro"/>
</dbReference>
<evidence type="ECO:0000256" key="5">
    <source>
        <dbReference type="ARBA" id="ARBA00022617"/>
    </source>
</evidence>
<dbReference type="GO" id="GO:0004497">
    <property type="term" value="F:monooxygenase activity"/>
    <property type="evidence" value="ECO:0007669"/>
    <property type="project" value="UniProtKB-KW"/>
</dbReference>